<reference evidence="1" key="1">
    <citation type="journal article" date="2011" name="Plant Physiol.">
        <title>Comprehensive sequence analysis of 24,783 barley full-length cDNAs derived from 12 clone libraries.</title>
        <authorList>
            <person name="Matsumoto T."/>
            <person name="Tanaka T."/>
            <person name="Sakai H."/>
            <person name="Amano N."/>
            <person name="Kanamori H."/>
            <person name="Kurita K."/>
            <person name="Kikuta A."/>
            <person name="Kamiya K."/>
            <person name="Yamamoto M."/>
            <person name="Ikawa H."/>
            <person name="Fujii N."/>
            <person name="Hori K."/>
            <person name="Itoh T."/>
            <person name="Sato K."/>
        </authorList>
    </citation>
    <scope>NUCLEOTIDE SEQUENCE</scope>
    <source>
        <tissue evidence="1">Shoot and root</tissue>
    </source>
</reference>
<organism evidence="1">
    <name type="scientific">Hordeum vulgare subsp. vulgare</name>
    <name type="common">Domesticated barley</name>
    <dbReference type="NCBI Taxonomy" id="112509"/>
    <lineage>
        <taxon>Eukaryota</taxon>
        <taxon>Viridiplantae</taxon>
        <taxon>Streptophyta</taxon>
        <taxon>Embryophyta</taxon>
        <taxon>Tracheophyta</taxon>
        <taxon>Spermatophyta</taxon>
        <taxon>Magnoliopsida</taxon>
        <taxon>Liliopsida</taxon>
        <taxon>Poales</taxon>
        <taxon>Poaceae</taxon>
        <taxon>BOP clade</taxon>
        <taxon>Pooideae</taxon>
        <taxon>Triticodae</taxon>
        <taxon>Triticeae</taxon>
        <taxon>Hordeinae</taxon>
        <taxon>Hordeum</taxon>
    </lineage>
</organism>
<sequence length="222" mass="23423">MRAPPPPSPSPRGAMACVVTSEVATVLAIMRRNVRYGGGDEERHDHPLVAGLKSLRRAAAAWGPARWRDVDPLLYLGPFLGVVRSDEAGAPATGAALSSLCKVLSLDPFGPDAPGAARAMAAVVEAVAGCRFEVTDAASEEAVLARALQVLLACVRGRAAPALSNRHVCDVVSTCFRVVQQAGAKGELLQRVSRQTMQEVVRCVFARLPDVDPTAVADHEVR</sequence>
<proteinExistence type="evidence at transcript level"/>
<dbReference type="AlphaFoldDB" id="F2DIW3"/>
<dbReference type="EMBL" id="AK363831">
    <property type="protein sequence ID" value="BAJ95034.1"/>
    <property type="molecule type" value="mRNA"/>
</dbReference>
<evidence type="ECO:0000313" key="1">
    <source>
        <dbReference type="EMBL" id="BAJ95034.1"/>
    </source>
</evidence>
<protein>
    <submittedName>
        <fullName evidence="1">Predicted protein</fullName>
    </submittedName>
</protein>
<accession>F2DIW3</accession>
<name>F2DIW3_HORVV</name>